<evidence type="ECO:0000313" key="3">
    <source>
        <dbReference type="Proteomes" id="UP000716291"/>
    </source>
</evidence>
<protein>
    <submittedName>
        <fullName evidence="1">Uncharacterized protein</fullName>
    </submittedName>
</protein>
<proteinExistence type="predicted"/>
<dbReference type="EMBL" id="JAANQT010001770">
    <property type="protein sequence ID" value="KAG1304014.1"/>
    <property type="molecule type" value="Genomic_DNA"/>
</dbReference>
<dbReference type="OMA" id="EWKPNPM"/>
<dbReference type="EMBL" id="JAANIT010000095">
    <property type="protein sequence ID" value="KAG1552312.1"/>
    <property type="molecule type" value="Genomic_DNA"/>
</dbReference>
<reference evidence="1" key="1">
    <citation type="journal article" date="2020" name="Microb. Genom.">
        <title>Genetic diversity of clinical and environmental Mucorales isolates obtained from an investigation of mucormycosis cases among solid organ transplant recipients.</title>
        <authorList>
            <person name="Nguyen M.H."/>
            <person name="Kaul D."/>
            <person name="Muto C."/>
            <person name="Cheng S.J."/>
            <person name="Richter R.A."/>
            <person name="Bruno V.M."/>
            <person name="Liu G."/>
            <person name="Beyhan S."/>
            <person name="Sundermann A.J."/>
            <person name="Mounaud S."/>
            <person name="Pasculle A.W."/>
            <person name="Nierman W.C."/>
            <person name="Driscoll E."/>
            <person name="Cumbie R."/>
            <person name="Clancy C.J."/>
            <person name="Dupont C.L."/>
        </authorList>
    </citation>
    <scope>NUCLEOTIDE SEQUENCE</scope>
    <source>
        <strain evidence="1">GL11</strain>
        <strain evidence="2">GL16</strain>
    </source>
</reference>
<gene>
    <name evidence="2" type="ORF">G6F51_001312</name>
    <name evidence="1" type="ORF">G6F64_009575</name>
</gene>
<dbReference type="AlphaFoldDB" id="A0A9P6X2R0"/>
<dbReference type="Proteomes" id="UP000716291">
    <property type="component" value="Unassembled WGS sequence"/>
</dbReference>
<dbReference type="Proteomes" id="UP000717996">
    <property type="component" value="Unassembled WGS sequence"/>
</dbReference>
<comment type="caution">
    <text evidence="1">The sequence shown here is derived from an EMBL/GenBank/DDBJ whole genome shotgun (WGS) entry which is preliminary data.</text>
</comment>
<sequence length="70" mass="8124">MDSNFDYIHWNNSSLAAISDSWADNSKSGDPIDVPTEIDVEETIDLQLNEKENNKKKRVNTIWRPHPMDH</sequence>
<dbReference type="OrthoDB" id="2206027at2759"/>
<accession>A0A9P6X2R0</accession>
<evidence type="ECO:0000313" key="1">
    <source>
        <dbReference type="EMBL" id="KAG1304014.1"/>
    </source>
</evidence>
<name>A0A9P6X2R0_RHIOR</name>
<keyword evidence="3" id="KW-1185">Reference proteome</keyword>
<evidence type="ECO:0000313" key="2">
    <source>
        <dbReference type="EMBL" id="KAG1552312.1"/>
    </source>
</evidence>
<organism evidence="1 3">
    <name type="scientific">Rhizopus oryzae</name>
    <name type="common">Mucormycosis agent</name>
    <name type="synonym">Rhizopus arrhizus var. delemar</name>
    <dbReference type="NCBI Taxonomy" id="64495"/>
    <lineage>
        <taxon>Eukaryota</taxon>
        <taxon>Fungi</taxon>
        <taxon>Fungi incertae sedis</taxon>
        <taxon>Mucoromycota</taxon>
        <taxon>Mucoromycotina</taxon>
        <taxon>Mucoromycetes</taxon>
        <taxon>Mucorales</taxon>
        <taxon>Mucorineae</taxon>
        <taxon>Rhizopodaceae</taxon>
        <taxon>Rhizopus</taxon>
    </lineage>
</organism>